<gene>
    <name evidence="4" type="ORF">SAMN03080598_00070</name>
</gene>
<reference evidence="5" key="1">
    <citation type="submission" date="2016-10" db="EMBL/GenBank/DDBJ databases">
        <authorList>
            <person name="Varghese N."/>
            <person name="Submissions S."/>
        </authorList>
    </citation>
    <scope>NUCLEOTIDE SEQUENCE [LARGE SCALE GENOMIC DNA]</scope>
    <source>
        <strain evidence="5">DSM 17298</strain>
    </source>
</reference>
<sequence length="422" mass="46968">MSTLTKQDPFSRLLESAPTNFTAARILAKECYLAQGIPLAKAEEYKFTNVGKKLEQNITNFFNADSFEVSEELIKSSIFEGFKGDVLVFSNGKFLPAHSAKIKGIEVSVLSEKSDLALGSIAKPEKDPFAALNQASFENGIFISIPKKAQILKPILLLFFNQANEGQVIQPRVWIEAGDFAEVTFIEQSVSLGETAYFVNKVVELKGGINTQLHYYRLQNEGKPVLEVSNIESDIQKDARFTSVTISLSGDLVRNNLSFNLLGSNSEGNMYGIYLLNGKSHVDNHTNVDHTIPHAESHELYKGILADQSRGVFNGKIFVRQDAQKTNAFQQNNNILLSDDAIINTKPQLEIWADDVKCSHGCTVGQLDEEALFYLQARGIDKMQAKGLLLYAFAGEVLEKIQEESFRTYCDTLIQERLGSKF</sequence>
<dbReference type="OrthoDB" id="9768262at2"/>
<proteinExistence type="inferred from homology"/>
<dbReference type="Proteomes" id="UP000236736">
    <property type="component" value="Unassembled WGS sequence"/>
</dbReference>
<dbReference type="Pfam" id="PF01458">
    <property type="entry name" value="SUFBD_core"/>
    <property type="match status" value="1"/>
</dbReference>
<evidence type="ECO:0000256" key="1">
    <source>
        <dbReference type="ARBA" id="ARBA00043967"/>
    </source>
</evidence>
<dbReference type="AlphaFoldDB" id="A0A1H5RRG9"/>
<dbReference type="Pfam" id="PF19295">
    <property type="entry name" value="SufBD_N"/>
    <property type="match status" value="1"/>
</dbReference>
<evidence type="ECO:0000259" key="3">
    <source>
        <dbReference type="Pfam" id="PF19295"/>
    </source>
</evidence>
<accession>A0A1H5RRG9</accession>
<dbReference type="InterPro" id="IPR055346">
    <property type="entry name" value="Fe-S_cluster_assembly_SufBD"/>
</dbReference>
<protein>
    <submittedName>
        <fullName evidence="4">Fe-S cluster assembly protein SufD</fullName>
    </submittedName>
</protein>
<organism evidence="4 5">
    <name type="scientific">Algoriphagus boritolerans DSM 17298 = JCM 18970</name>
    <dbReference type="NCBI Taxonomy" id="1120964"/>
    <lineage>
        <taxon>Bacteria</taxon>
        <taxon>Pseudomonadati</taxon>
        <taxon>Bacteroidota</taxon>
        <taxon>Cytophagia</taxon>
        <taxon>Cytophagales</taxon>
        <taxon>Cyclobacteriaceae</taxon>
        <taxon>Algoriphagus</taxon>
    </lineage>
</organism>
<feature type="domain" description="SUF system FeS cluster assembly SufBD core" evidence="2">
    <location>
        <begin position="162"/>
        <end position="393"/>
    </location>
</feature>
<dbReference type="InterPro" id="IPR000825">
    <property type="entry name" value="SUF_FeS_clus_asmbl_SufBD_core"/>
</dbReference>
<dbReference type="PANTHER" id="PTHR43575:SF1">
    <property type="entry name" value="PROTEIN ABCI7, CHLOROPLASTIC"/>
    <property type="match status" value="1"/>
</dbReference>
<dbReference type="GO" id="GO:0016226">
    <property type="term" value="P:iron-sulfur cluster assembly"/>
    <property type="evidence" value="ECO:0007669"/>
    <property type="project" value="InterPro"/>
</dbReference>
<dbReference type="PANTHER" id="PTHR43575">
    <property type="entry name" value="PROTEIN ABCI7, CHLOROPLASTIC"/>
    <property type="match status" value="1"/>
</dbReference>
<dbReference type="InterPro" id="IPR037284">
    <property type="entry name" value="SUF_FeS_clus_asmbl_SufBD_sf"/>
</dbReference>
<evidence type="ECO:0000313" key="4">
    <source>
        <dbReference type="EMBL" id="SEF40909.1"/>
    </source>
</evidence>
<dbReference type="InterPro" id="IPR045595">
    <property type="entry name" value="SufBD_N"/>
</dbReference>
<feature type="domain" description="SUF system FeS cluster assembly SufBD N-terminal" evidence="3">
    <location>
        <begin position="17"/>
        <end position="155"/>
    </location>
</feature>
<dbReference type="NCBIfam" id="TIGR01981">
    <property type="entry name" value="sufD"/>
    <property type="match status" value="1"/>
</dbReference>
<keyword evidence="5" id="KW-1185">Reference proteome</keyword>
<dbReference type="SUPFAM" id="SSF101960">
    <property type="entry name" value="Stabilizer of iron transporter SufD"/>
    <property type="match status" value="1"/>
</dbReference>
<evidence type="ECO:0000313" key="5">
    <source>
        <dbReference type="Proteomes" id="UP000236736"/>
    </source>
</evidence>
<dbReference type="InterPro" id="IPR011542">
    <property type="entry name" value="SUF_FeS_clus_asmbl_SufD"/>
</dbReference>
<name>A0A1H5RRG9_9BACT</name>
<dbReference type="STRING" id="1120964.GCA_001313265_00028"/>
<dbReference type="EMBL" id="FNVR01000001">
    <property type="protein sequence ID" value="SEF40909.1"/>
    <property type="molecule type" value="Genomic_DNA"/>
</dbReference>
<comment type="similarity">
    <text evidence="1">Belongs to the iron-sulfur cluster assembly SufBD family.</text>
</comment>
<dbReference type="RefSeq" id="WP_103922813.1">
    <property type="nucleotide sequence ID" value="NZ_BBFN01000001.1"/>
</dbReference>
<evidence type="ECO:0000259" key="2">
    <source>
        <dbReference type="Pfam" id="PF01458"/>
    </source>
</evidence>